<name>F8F0Z0_GRAC1</name>
<keyword evidence="3" id="KW-0547">Nucleotide-binding</keyword>
<sequence length="271" mass="29953">MKNEKPIVIQFSQVAFSYGSDPVLENVNFHIHQGEFIALVGPNGAGKSTILKLLLALEQPGKGSIHVLGKTAAESRSRIGYVPQHADYDKTFPISVYEVIRMGRIQPTKRNWTKVDELAVQRAMEQVEIQDLARRPYGALSGGQRRRVLVARALAAEPEILVLDEPTANMDVESEERLFRTLGQLKDHTTILIVTHDTEFVSALTDRVLCIGERTGTEKRAHRLVQHRAAPAEHAPPALFGGAALQVLHDEVEPEDSCCIDSKPNKTGSQL</sequence>
<dbReference type="RefSeq" id="WP_013969564.1">
    <property type="nucleotide sequence ID" value="NC_015732.1"/>
</dbReference>
<dbReference type="SUPFAM" id="SSF52540">
    <property type="entry name" value="P-loop containing nucleoside triphosphate hydrolases"/>
    <property type="match status" value="1"/>
</dbReference>
<dbReference type="InterPro" id="IPR017871">
    <property type="entry name" value="ABC_transporter-like_CS"/>
</dbReference>
<evidence type="ECO:0000256" key="2">
    <source>
        <dbReference type="ARBA" id="ARBA00022448"/>
    </source>
</evidence>
<evidence type="ECO:0000259" key="5">
    <source>
        <dbReference type="PROSITE" id="PS50893"/>
    </source>
</evidence>
<evidence type="ECO:0000256" key="4">
    <source>
        <dbReference type="ARBA" id="ARBA00022840"/>
    </source>
</evidence>
<dbReference type="CDD" id="cd03235">
    <property type="entry name" value="ABC_Metallic_Cations"/>
    <property type="match status" value="1"/>
</dbReference>
<proteinExistence type="inferred from homology"/>
<dbReference type="InterPro" id="IPR050153">
    <property type="entry name" value="Metal_Ion_Import_ABC"/>
</dbReference>
<keyword evidence="6" id="KW-0378">Hydrolase</keyword>
<dbReference type="GO" id="GO:0005524">
    <property type="term" value="F:ATP binding"/>
    <property type="evidence" value="ECO:0007669"/>
    <property type="project" value="UniProtKB-KW"/>
</dbReference>
<feature type="domain" description="ABC transporter" evidence="5">
    <location>
        <begin position="9"/>
        <end position="238"/>
    </location>
</feature>
<gene>
    <name evidence="6" type="ordered locus">Spica_2153</name>
</gene>
<dbReference type="PROSITE" id="PS50893">
    <property type="entry name" value="ABC_TRANSPORTER_2"/>
    <property type="match status" value="1"/>
</dbReference>
<keyword evidence="2" id="KW-0813">Transport</keyword>
<dbReference type="SMART" id="SM00382">
    <property type="entry name" value="AAA"/>
    <property type="match status" value="1"/>
</dbReference>
<dbReference type="STRING" id="744872.Spica_2153"/>
<dbReference type="InterPro" id="IPR003593">
    <property type="entry name" value="AAA+_ATPase"/>
</dbReference>
<evidence type="ECO:0000313" key="6">
    <source>
        <dbReference type="EMBL" id="AEJ20276.1"/>
    </source>
</evidence>
<dbReference type="HOGENOM" id="CLU_000604_1_11_12"/>
<dbReference type="PANTHER" id="PTHR42734:SF17">
    <property type="entry name" value="METAL TRANSPORT SYSTEM ATP-BINDING PROTEIN TM_0124-RELATED"/>
    <property type="match status" value="1"/>
</dbReference>
<dbReference type="EC" id="3.6.3.25" evidence="6"/>
<dbReference type="AlphaFoldDB" id="F8F0Z0"/>
<protein>
    <submittedName>
        <fullName evidence="6">Sulfate-transporting ATPase</fullName>
        <ecNumber evidence="6">3.6.3.25</ecNumber>
    </submittedName>
</protein>
<dbReference type="PROSITE" id="PS00211">
    <property type="entry name" value="ABC_TRANSPORTER_1"/>
    <property type="match status" value="1"/>
</dbReference>
<reference evidence="7" key="1">
    <citation type="journal article" date="2013" name="Stand. Genomic Sci.">
        <title>Genome sequence of the thermophilic fresh-water bacterium Spirochaeta caldaria type strain (H1(T)), reclassification of Spirochaeta caldaria, Spirochaeta stenostrepta, and Spirochaeta zuelzerae in the genus Treponema as Treponema caldaria comb. nov., Treponema stenostrepta comb. nov., and Treponema zuelzerae comb. nov., and emendation of the genus Treponema.</title>
        <authorList>
            <person name="Abt B."/>
            <person name="Goker M."/>
            <person name="Scheuner C."/>
            <person name="Han C."/>
            <person name="Lu M."/>
            <person name="Misra M."/>
            <person name="Lapidus A."/>
            <person name="Nolan M."/>
            <person name="Lucas S."/>
            <person name="Hammon N."/>
            <person name="Deshpande S."/>
            <person name="Cheng J.F."/>
            <person name="Tapia R."/>
            <person name="Goodwin L.A."/>
            <person name="Pitluck S."/>
            <person name="Liolios K."/>
            <person name="Pagani I."/>
            <person name="Ivanova N."/>
            <person name="Mavromatis K."/>
            <person name="Mikhailova N."/>
            <person name="Huntemann M."/>
            <person name="Pati A."/>
            <person name="Chen A."/>
            <person name="Palaniappan K."/>
            <person name="Land M."/>
            <person name="Hauser L."/>
            <person name="Jeffries C.D."/>
            <person name="Rohde M."/>
            <person name="Spring S."/>
            <person name="Gronow S."/>
            <person name="Detter J.C."/>
            <person name="Bristow J."/>
            <person name="Eisen J.A."/>
            <person name="Markowitz V."/>
            <person name="Hugenholtz P."/>
            <person name="Kyrpides N.C."/>
            <person name="Woyke T."/>
            <person name="Klenk H.P."/>
        </authorList>
    </citation>
    <scope>NUCLEOTIDE SEQUENCE</scope>
    <source>
        <strain evidence="7">ATCC 51460 / DSM 7334 / H1</strain>
    </source>
</reference>
<keyword evidence="7" id="KW-1185">Reference proteome</keyword>
<dbReference type="EMBL" id="CP002868">
    <property type="protein sequence ID" value="AEJ20276.1"/>
    <property type="molecule type" value="Genomic_DNA"/>
</dbReference>
<dbReference type="Proteomes" id="UP000000503">
    <property type="component" value="Chromosome"/>
</dbReference>
<organism evidence="6 7">
    <name type="scientific">Gracilinema caldarium (strain ATCC 51460 / DSM 7334 / H1)</name>
    <name type="common">Treponema caldarium</name>
    <dbReference type="NCBI Taxonomy" id="744872"/>
    <lineage>
        <taxon>Bacteria</taxon>
        <taxon>Pseudomonadati</taxon>
        <taxon>Spirochaetota</taxon>
        <taxon>Spirochaetia</taxon>
        <taxon>Spirochaetales</taxon>
        <taxon>Breznakiellaceae</taxon>
        <taxon>Gracilinema</taxon>
    </lineage>
</organism>
<dbReference type="PANTHER" id="PTHR42734">
    <property type="entry name" value="METAL TRANSPORT SYSTEM ATP-BINDING PROTEIN TM_0124-RELATED"/>
    <property type="match status" value="1"/>
</dbReference>
<dbReference type="KEGG" id="scd:Spica_2153"/>
<dbReference type="InterPro" id="IPR003439">
    <property type="entry name" value="ABC_transporter-like_ATP-bd"/>
</dbReference>
<accession>F8F0Z0</accession>
<dbReference type="GO" id="GO:0016887">
    <property type="term" value="F:ATP hydrolysis activity"/>
    <property type="evidence" value="ECO:0007669"/>
    <property type="project" value="InterPro"/>
</dbReference>
<dbReference type="eggNOG" id="COG1121">
    <property type="taxonomic scope" value="Bacteria"/>
</dbReference>
<evidence type="ECO:0000256" key="1">
    <source>
        <dbReference type="ARBA" id="ARBA00005417"/>
    </source>
</evidence>
<dbReference type="Gene3D" id="3.40.50.300">
    <property type="entry name" value="P-loop containing nucleotide triphosphate hydrolases"/>
    <property type="match status" value="1"/>
</dbReference>
<comment type="similarity">
    <text evidence="1">Belongs to the ABC transporter superfamily.</text>
</comment>
<dbReference type="Pfam" id="PF00005">
    <property type="entry name" value="ABC_tran"/>
    <property type="match status" value="1"/>
</dbReference>
<evidence type="ECO:0000256" key="3">
    <source>
        <dbReference type="ARBA" id="ARBA00022741"/>
    </source>
</evidence>
<dbReference type="InterPro" id="IPR027417">
    <property type="entry name" value="P-loop_NTPase"/>
</dbReference>
<evidence type="ECO:0000313" key="7">
    <source>
        <dbReference type="Proteomes" id="UP000000503"/>
    </source>
</evidence>
<keyword evidence="4" id="KW-0067">ATP-binding</keyword>